<name>A0ABQ9V1X9_SAGOE</name>
<feature type="compositionally biased region" description="Polar residues" evidence="3">
    <location>
        <begin position="281"/>
        <end position="293"/>
    </location>
</feature>
<evidence type="ECO:0000313" key="4">
    <source>
        <dbReference type="EMBL" id="KAK2102999.1"/>
    </source>
</evidence>
<dbReference type="Proteomes" id="UP001266305">
    <property type="component" value="Unassembled WGS sequence"/>
</dbReference>
<keyword evidence="1" id="KW-0677">Repeat</keyword>
<comment type="caution">
    <text evidence="4">The sequence shown here is derived from an EMBL/GenBank/DDBJ whole genome shotgun (WGS) entry which is preliminary data.</text>
</comment>
<evidence type="ECO:0008006" key="6">
    <source>
        <dbReference type="Google" id="ProtNLM"/>
    </source>
</evidence>
<dbReference type="PANTHER" id="PTHR10201:SF21">
    <property type="entry name" value="MATRIX METALLOPROTEINASE-17"/>
    <property type="match status" value="1"/>
</dbReference>
<feature type="compositionally biased region" description="Low complexity" evidence="3">
    <location>
        <begin position="359"/>
        <end position="369"/>
    </location>
</feature>
<dbReference type="Gene3D" id="2.110.10.10">
    <property type="entry name" value="Hemopexin-like domain"/>
    <property type="match status" value="2"/>
</dbReference>
<feature type="region of interest" description="Disordered" evidence="3">
    <location>
        <begin position="439"/>
        <end position="469"/>
    </location>
</feature>
<evidence type="ECO:0000256" key="2">
    <source>
        <dbReference type="PROSITE-ProRule" id="PRU01011"/>
    </source>
</evidence>
<dbReference type="PANTHER" id="PTHR10201">
    <property type="entry name" value="MATRIX METALLOPROTEINASE"/>
    <property type="match status" value="1"/>
</dbReference>
<reference evidence="4 5" key="1">
    <citation type="submission" date="2023-05" db="EMBL/GenBank/DDBJ databases">
        <title>B98-5 Cell Line De Novo Hybrid Assembly: An Optical Mapping Approach.</title>
        <authorList>
            <person name="Kananen K."/>
            <person name="Auerbach J.A."/>
            <person name="Kautto E."/>
            <person name="Blachly J.S."/>
        </authorList>
    </citation>
    <scope>NUCLEOTIDE SEQUENCE [LARGE SCALE GENOMIC DNA]</scope>
    <source>
        <strain evidence="4">B95-8</strain>
        <tissue evidence="4">Cell line</tissue>
    </source>
</reference>
<protein>
    <recommendedName>
        <fullName evidence="6">Matrix metalloproteinase-17</fullName>
    </recommendedName>
</protein>
<feature type="compositionally biased region" description="Polar residues" evidence="3">
    <location>
        <begin position="302"/>
        <end position="312"/>
    </location>
</feature>
<evidence type="ECO:0000256" key="3">
    <source>
        <dbReference type="SAM" id="MobiDB-lite"/>
    </source>
</evidence>
<evidence type="ECO:0000256" key="1">
    <source>
        <dbReference type="ARBA" id="ARBA00022737"/>
    </source>
</evidence>
<dbReference type="InterPro" id="IPR018487">
    <property type="entry name" value="Hemopexin-like_repeat"/>
</dbReference>
<dbReference type="PROSITE" id="PS51642">
    <property type="entry name" value="HEMOPEXIN_2"/>
    <property type="match status" value="2"/>
</dbReference>
<dbReference type="SUPFAM" id="SSF50923">
    <property type="entry name" value="Hemopexin-like domain"/>
    <property type="match status" value="2"/>
</dbReference>
<feature type="compositionally biased region" description="Basic and acidic residues" evidence="3">
    <location>
        <begin position="112"/>
        <end position="131"/>
    </location>
</feature>
<organism evidence="4 5">
    <name type="scientific">Saguinus oedipus</name>
    <name type="common">Cotton-top tamarin</name>
    <name type="synonym">Oedipomidas oedipus</name>
    <dbReference type="NCBI Taxonomy" id="9490"/>
    <lineage>
        <taxon>Eukaryota</taxon>
        <taxon>Metazoa</taxon>
        <taxon>Chordata</taxon>
        <taxon>Craniata</taxon>
        <taxon>Vertebrata</taxon>
        <taxon>Euteleostomi</taxon>
        <taxon>Mammalia</taxon>
        <taxon>Eutheria</taxon>
        <taxon>Euarchontoglires</taxon>
        <taxon>Primates</taxon>
        <taxon>Haplorrhini</taxon>
        <taxon>Platyrrhini</taxon>
        <taxon>Cebidae</taxon>
        <taxon>Callitrichinae</taxon>
        <taxon>Saguinus</taxon>
    </lineage>
</organism>
<dbReference type="InterPro" id="IPR000585">
    <property type="entry name" value="Hemopexin-like_dom"/>
</dbReference>
<dbReference type="InterPro" id="IPR036375">
    <property type="entry name" value="Hemopexin-like_dom_sf"/>
</dbReference>
<feature type="region of interest" description="Disordered" evidence="3">
    <location>
        <begin position="112"/>
        <end position="133"/>
    </location>
</feature>
<dbReference type="SMART" id="SM00120">
    <property type="entry name" value="HX"/>
    <property type="match status" value="3"/>
</dbReference>
<feature type="region of interest" description="Disordered" evidence="3">
    <location>
        <begin position="1"/>
        <end position="22"/>
    </location>
</feature>
<feature type="region of interest" description="Disordered" evidence="3">
    <location>
        <begin position="218"/>
        <end position="369"/>
    </location>
</feature>
<keyword evidence="5" id="KW-1185">Reference proteome</keyword>
<dbReference type="EMBL" id="JASSZA010000009">
    <property type="protein sequence ID" value="KAK2102999.1"/>
    <property type="molecule type" value="Genomic_DNA"/>
</dbReference>
<feature type="compositionally biased region" description="Polar residues" evidence="3">
    <location>
        <begin position="327"/>
        <end position="339"/>
    </location>
</feature>
<feature type="repeat" description="Hemopexin" evidence="2">
    <location>
        <begin position="387"/>
        <end position="435"/>
    </location>
</feature>
<feature type="compositionally biased region" description="Low complexity" evidence="3">
    <location>
        <begin position="234"/>
        <end position="245"/>
    </location>
</feature>
<proteinExistence type="predicted"/>
<evidence type="ECO:0000313" key="5">
    <source>
        <dbReference type="Proteomes" id="UP001266305"/>
    </source>
</evidence>
<gene>
    <name evidence="4" type="ORF">P7K49_020666</name>
</gene>
<dbReference type="Pfam" id="PF00045">
    <property type="entry name" value="Hemopexin"/>
    <property type="match status" value="3"/>
</dbReference>
<dbReference type="CDD" id="cd00094">
    <property type="entry name" value="HX"/>
    <property type="match status" value="1"/>
</dbReference>
<accession>A0ABQ9V1X9</accession>
<feature type="compositionally biased region" description="Low complexity" evidence="3">
    <location>
        <begin position="340"/>
        <end position="351"/>
    </location>
</feature>
<sequence length="518" mass="55975">MARCGLQAAEAGEKERLEPPAPRLFLSPPGDRYWLFKDNNVEEGYPRPVSDFSLPPGGIDAAFSWAYNDRTYFFKDQLYWRYDDHTRRMDPGYPAQSPLWRGVPSTLDDAMRWSDGEHRPRAGRADSDRRRVPARRMAQLAGCRACRARPGSWLARPHPCRSPASLLPQGLDACHALLRAHSPEMPTQPVPRQLWPCPAPSWASPLLLGRDSPQCLSRPPLQFSMSPAPSRAESTASPAPSRLSLPPAPPPAGRVYLQPRPQPAESSMSPAPSRLIYRQPRPQTAESTASPAPSRQIYRQPRPQSAESTASPAPSRLIYRQPRPQLAESTASPAPSRTESTASPAPSRLSLPPAPPPAGRSTASPAPRRLIYRQPRPQPAESTAGPTCPPLAQLSLSFSGASYFFRGQEYWKVLDGELEAAPGYPQSTARDWLVCGDSQADGSEAAGVDGAEGGRAPPGQHHQSRSEDGYEVCSCTSRASSLPGAPGPLGAAATLLLLLPPPLSPGALLWTVAQALAL</sequence>
<feature type="repeat" description="Hemopexin" evidence="2">
    <location>
        <begin position="56"/>
        <end position="103"/>
    </location>
</feature>